<feature type="region of interest" description="Disordered" evidence="1">
    <location>
        <begin position="1"/>
        <end position="33"/>
    </location>
</feature>
<protein>
    <submittedName>
        <fullName evidence="2">Uncharacterized protein</fullName>
    </submittedName>
</protein>
<organism evidence="2 3">
    <name type="scientific">Liparis tanakae</name>
    <name type="common">Tanaka's snailfish</name>
    <dbReference type="NCBI Taxonomy" id="230148"/>
    <lineage>
        <taxon>Eukaryota</taxon>
        <taxon>Metazoa</taxon>
        <taxon>Chordata</taxon>
        <taxon>Craniata</taxon>
        <taxon>Vertebrata</taxon>
        <taxon>Euteleostomi</taxon>
        <taxon>Actinopterygii</taxon>
        <taxon>Neopterygii</taxon>
        <taxon>Teleostei</taxon>
        <taxon>Neoteleostei</taxon>
        <taxon>Acanthomorphata</taxon>
        <taxon>Eupercaria</taxon>
        <taxon>Perciformes</taxon>
        <taxon>Cottioidei</taxon>
        <taxon>Cottales</taxon>
        <taxon>Liparidae</taxon>
        <taxon>Liparis</taxon>
    </lineage>
</organism>
<sequence length="92" mass="9609">MSSGTGREMRKTQGGRSTLASYPGPPKDFVVQTPNVKADSTGAGFVADDVDGLWGQGGRRLDVGGLEPCWSKLLGHGDGEGDLLGKMSQDDK</sequence>
<dbReference type="Proteomes" id="UP000314294">
    <property type="component" value="Unassembled WGS sequence"/>
</dbReference>
<evidence type="ECO:0000313" key="2">
    <source>
        <dbReference type="EMBL" id="TNN88971.1"/>
    </source>
</evidence>
<evidence type="ECO:0000313" key="3">
    <source>
        <dbReference type="Proteomes" id="UP000314294"/>
    </source>
</evidence>
<name>A0A4Z2JG76_9TELE</name>
<dbReference type="AlphaFoldDB" id="A0A4Z2JG76"/>
<comment type="caution">
    <text evidence="2">The sequence shown here is derived from an EMBL/GenBank/DDBJ whole genome shotgun (WGS) entry which is preliminary data.</text>
</comment>
<keyword evidence="3" id="KW-1185">Reference proteome</keyword>
<reference evidence="2 3" key="1">
    <citation type="submission" date="2019-03" db="EMBL/GenBank/DDBJ databases">
        <title>First draft genome of Liparis tanakae, snailfish: a comprehensive survey of snailfish specific genes.</title>
        <authorList>
            <person name="Kim W."/>
            <person name="Song I."/>
            <person name="Jeong J.-H."/>
            <person name="Kim D."/>
            <person name="Kim S."/>
            <person name="Ryu S."/>
            <person name="Song J.Y."/>
            <person name="Lee S.K."/>
        </authorList>
    </citation>
    <scope>NUCLEOTIDE SEQUENCE [LARGE SCALE GENOMIC DNA]</scope>
    <source>
        <tissue evidence="2">Muscle</tissue>
    </source>
</reference>
<evidence type="ECO:0000256" key="1">
    <source>
        <dbReference type="SAM" id="MobiDB-lite"/>
    </source>
</evidence>
<proteinExistence type="predicted"/>
<dbReference type="EMBL" id="SRLO01000003">
    <property type="protein sequence ID" value="TNN88971.1"/>
    <property type="molecule type" value="Genomic_DNA"/>
</dbReference>
<gene>
    <name evidence="2" type="ORF">EYF80_000849</name>
</gene>
<accession>A0A4Z2JG76</accession>